<feature type="signal peptide" evidence="8">
    <location>
        <begin position="1"/>
        <end position="20"/>
    </location>
</feature>
<name>A0A6P8I2S3_ACTTE</name>
<feature type="chain" id="PRO_5027550979" evidence="8">
    <location>
        <begin position="21"/>
        <end position="560"/>
    </location>
</feature>
<dbReference type="GO" id="GO:0005886">
    <property type="term" value="C:plasma membrane"/>
    <property type="evidence" value="ECO:0007669"/>
    <property type="project" value="TreeGrafter"/>
</dbReference>
<dbReference type="SUPFAM" id="SSF48726">
    <property type="entry name" value="Immunoglobulin"/>
    <property type="match status" value="2"/>
</dbReference>
<dbReference type="InterPro" id="IPR035897">
    <property type="entry name" value="Toll_tir_struct_dom_sf"/>
</dbReference>
<protein>
    <submittedName>
        <fullName evidence="12">Uncharacterized protein LOC116297929</fullName>
    </submittedName>
</protein>
<keyword evidence="6 7" id="KW-0472">Membrane</keyword>
<dbReference type="SUPFAM" id="SSF57184">
    <property type="entry name" value="Growth factor receptor domain"/>
    <property type="match status" value="1"/>
</dbReference>
<evidence type="ECO:0000259" key="9">
    <source>
        <dbReference type="PROSITE" id="PS50104"/>
    </source>
</evidence>
<dbReference type="Pfam" id="PF13927">
    <property type="entry name" value="Ig_3"/>
    <property type="match status" value="1"/>
</dbReference>
<dbReference type="InterPro" id="IPR013783">
    <property type="entry name" value="Ig-like_fold"/>
</dbReference>
<comment type="subcellular location">
    <subcellularLocation>
        <location evidence="1">Membrane</location>
    </subcellularLocation>
</comment>
<keyword evidence="11" id="KW-1185">Reference proteome</keyword>
<sequence length="560" mass="62868">MGKIFLIIIAILGSCTVNEALRCCTCANGNSIDVSYRECKNNNTCNWTCSVPRQCGPLFFDPTAKEGPPNVTSEVYVYHAFKNEGINLSCKIRSNPEANVTWLFNGKDIRSYPNKDHFTEKTSDCGSVLTSMMTLTSDGGRFACLAQNVMGYGNHTFKVDVIPSKVVRPRVTDLSIDTEEHKAYLGTTFNLSCTVNFNPAANSLPQIAFVRHGKKVWDIPGKYENFPKAVVIGALHTRKLSLKNVTIEEEGNWSCYGSENGIRGDFKTLHLKIDTCPAGYYCPWNESTKHECPYGTYSDSSTNVTYHCTKCPGEYPSSKPISYSGPVKSIQECPRVTASQKLLRNPTSNNGLVVGIIAAFFAVILIVVVIKFKKKCKQFLLKTISVNSLVADPELVINDFCVNSDSEQRLFNSAADIPEFPILYDVFISYSSKDVTFATEIQRELERQDFKCCIHIRDFTPGDTIINNISNAIYGSRVTLAILSPDFVDSEWCKGELQQALTRSMRDHRVIPILYKNCQIPTELRHRTYIDYENCYVKPYFWEQLKKALNLLKSTTEASV</sequence>
<evidence type="ECO:0000256" key="4">
    <source>
        <dbReference type="ARBA" id="ARBA00022729"/>
    </source>
</evidence>
<evidence type="ECO:0000256" key="1">
    <source>
        <dbReference type="ARBA" id="ARBA00004370"/>
    </source>
</evidence>
<dbReference type="Pfam" id="PF13676">
    <property type="entry name" value="TIR_2"/>
    <property type="match status" value="1"/>
</dbReference>
<gene>
    <name evidence="12" type="primary">LOC116297929</name>
</gene>
<dbReference type="InterPro" id="IPR000157">
    <property type="entry name" value="TIR_dom"/>
</dbReference>
<evidence type="ECO:0000256" key="5">
    <source>
        <dbReference type="ARBA" id="ARBA00022989"/>
    </source>
</evidence>
<dbReference type="PROSITE" id="PS51257">
    <property type="entry name" value="PROKAR_LIPOPROTEIN"/>
    <property type="match status" value="1"/>
</dbReference>
<dbReference type="GO" id="GO:0038023">
    <property type="term" value="F:signaling receptor activity"/>
    <property type="evidence" value="ECO:0007669"/>
    <property type="project" value="TreeGrafter"/>
</dbReference>
<accession>A0A6P8I2S3</accession>
<evidence type="ECO:0000256" key="6">
    <source>
        <dbReference type="ARBA" id="ARBA00023136"/>
    </source>
</evidence>
<dbReference type="CDD" id="cd00096">
    <property type="entry name" value="Ig"/>
    <property type="match status" value="1"/>
</dbReference>
<dbReference type="GO" id="GO:0007165">
    <property type="term" value="P:signal transduction"/>
    <property type="evidence" value="ECO:0007669"/>
    <property type="project" value="InterPro"/>
</dbReference>
<proteinExistence type="inferred from homology"/>
<dbReference type="InterPro" id="IPR007110">
    <property type="entry name" value="Ig-like_dom"/>
</dbReference>
<dbReference type="InParanoid" id="A0A6P8I2S3"/>
<feature type="domain" description="TIR" evidence="9">
    <location>
        <begin position="422"/>
        <end position="549"/>
    </location>
</feature>
<dbReference type="RefSeq" id="XP_031562113.1">
    <property type="nucleotide sequence ID" value="XM_031706253.1"/>
</dbReference>
<evidence type="ECO:0000259" key="10">
    <source>
        <dbReference type="PROSITE" id="PS50835"/>
    </source>
</evidence>
<dbReference type="PANTHER" id="PTHR24365:SF541">
    <property type="entry name" value="PROTEIN TOLL-RELATED"/>
    <property type="match status" value="1"/>
</dbReference>
<feature type="domain" description="Ig-like" evidence="10">
    <location>
        <begin position="169"/>
        <end position="255"/>
    </location>
</feature>
<dbReference type="PANTHER" id="PTHR24365">
    <property type="entry name" value="TOLL-LIKE RECEPTOR"/>
    <property type="match status" value="1"/>
</dbReference>
<dbReference type="OrthoDB" id="1421090at2759"/>
<feature type="domain" description="Ig-like" evidence="10">
    <location>
        <begin position="69"/>
        <end position="160"/>
    </location>
</feature>
<dbReference type="SMART" id="SM00255">
    <property type="entry name" value="TIR"/>
    <property type="match status" value="1"/>
</dbReference>
<dbReference type="AlphaFoldDB" id="A0A6P8I2S3"/>
<keyword evidence="5 7" id="KW-1133">Transmembrane helix</keyword>
<keyword evidence="3 7" id="KW-0812">Transmembrane</keyword>
<evidence type="ECO:0000256" key="7">
    <source>
        <dbReference type="SAM" id="Phobius"/>
    </source>
</evidence>
<dbReference type="GeneID" id="116297929"/>
<comment type="similarity">
    <text evidence="2">Belongs to the interleukin-1 receptor family.</text>
</comment>
<evidence type="ECO:0000256" key="3">
    <source>
        <dbReference type="ARBA" id="ARBA00022692"/>
    </source>
</evidence>
<reference evidence="12" key="1">
    <citation type="submission" date="2025-08" db="UniProtKB">
        <authorList>
            <consortium name="RefSeq"/>
        </authorList>
    </citation>
    <scope>IDENTIFICATION</scope>
</reference>
<organism evidence="11 12">
    <name type="scientific">Actinia tenebrosa</name>
    <name type="common">Australian red waratah sea anemone</name>
    <dbReference type="NCBI Taxonomy" id="6105"/>
    <lineage>
        <taxon>Eukaryota</taxon>
        <taxon>Metazoa</taxon>
        <taxon>Cnidaria</taxon>
        <taxon>Anthozoa</taxon>
        <taxon>Hexacorallia</taxon>
        <taxon>Actiniaria</taxon>
        <taxon>Actiniidae</taxon>
        <taxon>Actinia</taxon>
    </lineage>
</organism>
<dbReference type="InterPro" id="IPR009030">
    <property type="entry name" value="Growth_fac_rcpt_cys_sf"/>
</dbReference>
<dbReference type="PROSITE" id="PS50104">
    <property type="entry name" value="TIR"/>
    <property type="match status" value="1"/>
</dbReference>
<dbReference type="PROSITE" id="PS50835">
    <property type="entry name" value="IG_LIKE"/>
    <property type="match status" value="2"/>
</dbReference>
<evidence type="ECO:0000256" key="2">
    <source>
        <dbReference type="ARBA" id="ARBA00009752"/>
    </source>
</evidence>
<dbReference type="SUPFAM" id="SSF52200">
    <property type="entry name" value="Toll/Interleukin receptor TIR domain"/>
    <property type="match status" value="1"/>
</dbReference>
<feature type="transmembrane region" description="Helical" evidence="7">
    <location>
        <begin position="351"/>
        <end position="372"/>
    </location>
</feature>
<dbReference type="Gene3D" id="2.60.40.10">
    <property type="entry name" value="Immunoglobulins"/>
    <property type="match status" value="2"/>
</dbReference>
<evidence type="ECO:0000313" key="11">
    <source>
        <dbReference type="Proteomes" id="UP000515163"/>
    </source>
</evidence>
<dbReference type="Proteomes" id="UP000515163">
    <property type="component" value="Unplaced"/>
</dbReference>
<keyword evidence="4 8" id="KW-0732">Signal</keyword>
<dbReference type="KEGG" id="aten:116297929"/>
<evidence type="ECO:0000256" key="8">
    <source>
        <dbReference type="SAM" id="SignalP"/>
    </source>
</evidence>
<dbReference type="Gene3D" id="3.40.50.10140">
    <property type="entry name" value="Toll/interleukin-1 receptor homology (TIR) domain"/>
    <property type="match status" value="1"/>
</dbReference>
<dbReference type="InterPro" id="IPR036179">
    <property type="entry name" value="Ig-like_dom_sf"/>
</dbReference>
<evidence type="ECO:0000313" key="12">
    <source>
        <dbReference type="RefSeq" id="XP_031562113.1"/>
    </source>
</evidence>